<keyword evidence="4" id="KW-1185">Reference proteome</keyword>
<dbReference type="InterPro" id="IPR044209">
    <property type="entry name" value="MOS11"/>
</dbReference>
<evidence type="ECO:0000313" key="3">
    <source>
        <dbReference type="EMBL" id="GKV05721.1"/>
    </source>
</evidence>
<protein>
    <recommendedName>
        <fullName evidence="2">THO1-MOS11 C-terminal domain-containing protein</fullName>
    </recommendedName>
</protein>
<dbReference type="InterPro" id="IPR040746">
    <property type="entry name" value="THO1_MOS11_C"/>
</dbReference>
<gene>
    <name evidence="3" type="ORF">SLEP1_g17696</name>
</gene>
<reference evidence="3 4" key="1">
    <citation type="journal article" date="2021" name="Commun. Biol.">
        <title>The genome of Shorea leprosula (Dipterocarpaceae) highlights the ecological relevance of drought in aseasonal tropical rainforests.</title>
        <authorList>
            <person name="Ng K.K.S."/>
            <person name="Kobayashi M.J."/>
            <person name="Fawcett J.A."/>
            <person name="Hatakeyama M."/>
            <person name="Paape T."/>
            <person name="Ng C.H."/>
            <person name="Ang C.C."/>
            <person name="Tnah L.H."/>
            <person name="Lee C.T."/>
            <person name="Nishiyama T."/>
            <person name="Sese J."/>
            <person name="O'Brien M.J."/>
            <person name="Copetti D."/>
            <person name="Mohd Noor M.I."/>
            <person name="Ong R.C."/>
            <person name="Putra M."/>
            <person name="Sireger I.Z."/>
            <person name="Indrioko S."/>
            <person name="Kosugi Y."/>
            <person name="Izuno A."/>
            <person name="Isagi Y."/>
            <person name="Lee S.L."/>
            <person name="Shimizu K.K."/>
        </authorList>
    </citation>
    <scope>NUCLEOTIDE SEQUENCE [LARGE SCALE GENOMIC DNA]</scope>
    <source>
        <strain evidence="3">214</strain>
    </source>
</reference>
<evidence type="ECO:0000256" key="1">
    <source>
        <dbReference type="SAM" id="MobiDB-lite"/>
    </source>
</evidence>
<dbReference type="Proteomes" id="UP001054252">
    <property type="component" value="Unassembled WGS sequence"/>
</dbReference>
<dbReference type="GO" id="GO:0016973">
    <property type="term" value="P:poly(A)+ mRNA export from nucleus"/>
    <property type="evidence" value="ECO:0007669"/>
    <property type="project" value="InterPro"/>
</dbReference>
<dbReference type="EMBL" id="BPVZ01000024">
    <property type="protein sequence ID" value="GKV05721.1"/>
    <property type="molecule type" value="Genomic_DNA"/>
</dbReference>
<name>A0AAV5IV37_9ROSI</name>
<feature type="domain" description="THO1-MOS11 C-terminal" evidence="2">
    <location>
        <begin position="70"/>
        <end position="105"/>
    </location>
</feature>
<accession>A0AAV5IV37</accession>
<feature type="region of interest" description="Disordered" evidence="1">
    <location>
        <begin position="1"/>
        <end position="55"/>
    </location>
</feature>
<feature type="compositionally biased region" description="Low complexity" evidence="1">
    <location>
        <begin position="1"/>
        <end position="13"/>
    </location>
</feature>
<dbReference type="PANTHER" id="PTHR47701:SF2">
    <property type="entry name" value="PROTEIN MODIFIER OF SNC1 11"/>
    <property type="match status" value="1"/>
</dbReference>
<feature type="region of interest" description="Disordered" evidence="1">
    <location>
        <begin position="89"/>
        <end position="168"/>
    </location>
</feature>
<organism evidence="3 4">
    <name type="scientific">Rubroshorea leprosula</name>
    <dbReference type="NCBI Taxonomy" id="152421"/>
    <lineage>
        <taxon>Eukaryota</taxon>
        <taxon>Viridiplantae</taxon>
        <taxon>Streptophyta</taxon>
        <taxon>Embryophyta</taxon>
        <taxon>Tracheophyta</taxon>
        <taxon>Spermatophyta</taxon>
        <taxon>Magnoliopsida</taxon>
        <taxon>eudicotyledons</taxon>
        <taxon>Gunneridae</taxon>
        <taxon>Pentapetalae</taxon>
        <taxon>rosids</taxon>
        <taxon>malvids</taxon>
        <taxon>Malvales</taxon>
        <taxon>Dipterocarpaceae</taxon>
        <taxon>Rubroshorea</taxon>
    </lineage>
</organism>
<dbReference type="Pfam" id="PF18592">
    <property type="entry name" value="Tho1_MOS11_C"/>
    <property type="match status" value="1"/>
</dbReference>
<dbReference type="GO" id="GO:0005634">
    <property type="term" value="C:nucleus"/>
    <property type="evidence" value="ECO:0007669"/>
    <property type="project" value="TreeGrafter"/>
</dbReference>
<comment type="caution">
    <text evidence="3">The sequence shown here is derived from an EMBL/GenBank/DDBJ whole genome shotgun (WGS) entry which is preliminary data.</text>
</comment>
<dbReference type="AlphaFoldDB" id="A0AAV5IV37"/>
<dbReference type="PANTHER" id="PTHR47701">
    <property type="entry name" value="PROTEIN MODIFIER OF SNC1 11"/>
    <property type="match status" value="1"/>
</dbReference>
<sequence>MATTAAPAAVSSADQNPKDAVDPAPPPSAKPDPPNSVTIPSAVAEAPQKDGEGLKRTVSTVGSVAENDSTLVSNIQKKVRRAERFGMPVQLSEEEKRNSRAERFGTGITSNGTEGLKKSEEQKRKARAERFGLSVPSTAADEEAKRKSRLARFAPYTKTDSQEEDKRKARAIRFSNPPANSLSQVNGKGNIELNAATIAGNAGGGS</sequence>
<feature type="compositionally biased region" description="Basic and acidic residues" evidence="1">
    <location>
        <begin position="93"/>
        <end position="103"/>
    </location>
</feature>
<feature type="compositionally biased region" description="Pro residues" evidence="1">
    <location>
        <begin position="23"/>
        <end position="34"/>
    </location>
</feature>
<proteinExistence type="predicted"/>
<evidence type="ECO:0000313" key="4">
    <source>
        <dbReference type="Proteomes" id="UP001054252"/>
    </source>
</evidence>
<evidence type="ECO:0000259" key="2">
    <source>
        <dbReference type="Pfam" id="PF18592"/>
    </source>
</evidence>